<dbReference type="VEuPathDB" id="CryptoDB:CHUDEA5_3930"/>
<gene>
    <name evidence="2" type="ORF">CHUDEA5_3930</name>
    <name evidence="3" type="ORF">GY17_00001554</name>
</gene>
<dbReference type="OrthoDB" id="337835at2759"/>
<evidence type="ECO:0000313" key="4">
    <source>
        <dbReference type="Proteomes" id="UP001429100"/>
    </source>
</evidence>
<dbReference type="EMBL" id="JTAI01000013">
    <property type="protein sequence ID" value="PPS96791.1"/>
    <property type="molecule type" value="Genomic_DNA"/>
</dbReference>
<reference evidence="3 4" key="1">
    <citation type="submission" date="2014-11" db="EMBL/GenBank/DDBJ databases">
        <title>Comparative genomic analysis of Cryptosporidium hominis reveals occurrence of genetic recombination in virulent subtypes.</title>
        <authorList>
            <person name="Guo Y."/>
            <person name="Tang K."/>
            <person name="Frace M."/>
            <person name="Li N."/>
            <person name="Roellig D.M."/>
            <person name="Sammons S."/>
            <person name="Knipe K."/>
            <person name="Rowe L."/>
            <person name="Feng Y."/>
            <person name="Xiao L."/>
        </authorList>
    </citation>
    <scope>NUCLEOTIDE SEQUENCE [LARGE SCALE GENOMIC DNA]</scope>
    <source>
        <strain evidence="3">30976</strain>
    </source>
</reference>
<protein>
    <submittedName>
        <fullName evidence="2">Uncharacterized protein</fullName>
    </submittedName>
</protein>
<organism evidence="2">
    <name type="scientific">Cryptosporidium hominis</name>
    <dbReference type="NCBI Taxonomy" id="237895"/>
    <lineage>
        <taxon>Eukaryota</taxon>
        <taxon>Sar</taxon>
        <taxon>Alveolata</taxon>
        <taxon>Apicomplexa</taxon>
        <taxon>Conoidasida</taxon>
        <taxon>Coccidia</taxon>
        <taxon>Eucoccidiorida</taxon>
        <taxon>Eimeriorina</taxon>
        <taxon>Cryptosporidiidae</taxon>
        <taxon>Cryptosporidium</taxon>
    </lineage>
</organism>
<evidence type="ECO:0000313" key="3">
    <source>
        <dbReference type="EMBL" id="PPS96791.1"/>
    </source>
</evidence>
<name>A0A0S4TFS9_CRYHO</name>
<proteinExistence type="predicted"/>
<dbReference type="Proteomes" id="UP000199752">
    <property type="component" value="Chromosome 5"/>
</dbReference>
<dbReference type="VEuPathDB" id="CryptoDB:ChTU502y2012_410g0415"/>
<sequence length="174" mass="20211">MKIKSLVAILVIKGLLLTTRVNSCGIHDLDINDENSNCKDSYFEITEEISLNSLDSLKLNELIFDSIELIINQIKWRFEKDHERYLSESQKSLSFVNNISLDERIDNYIKNSNFLTGEEIKKGVLQILKNYQKNDKLNNFDSSNRIIHSEVIENNKIPLNQGFINLVVFPNEYI</sequence>
<feature type="signal peptide" evidence="1">
    <location>
        <begin position="1"/>
        <end position="23"/>
    </location>
</feature>
<dbReference type="VEuPathDB" id="CryptoDB:Chro.50459"/>
<dbReference type="AlphaFoldDB" id="A0A0S4TFS9"/>
<dbReference type="VEuPathDB" id="CryptoDB:GY17_00001554"/>
<evidence type="ECO:0000256" key="1">
    <source>
        <dbReference type="SAM" id="SignalP"/>
    </source>
</evidence>
<reference evidence="3 4" key="3">
    <citation type="submission" date="2017-10" db="EMBL/GenBank/DDBJ databases">
        <title>Consistent, comparative and evidence-based genome annotation and re-annotation for the closely-related species, Cryptosporidium parvum, C. hominis and C. tyzzeri.</title>
        <authorList>
            <person name="Baptista R.P."/>
            <person name="Li Y."/>
            <person name="Sateriale A."/>
            <person name="Striepen B."/>
            <person name="Kissinger J.C."/>
        </authorList>
    </citation>
    <scope>NUCLEOTIDE SEQUENCE [LARGE SCALE GENOMIC DNA]</scope>
    <source>
        <strain evidence="3">30976</strain>
    </source>
</reference>
<keyword evidence="4" id="KW-1185">Reference proteome</keyword>
<keyword evidence="1" id="KW-0732">Signal</keyword>
<dbReference type="Proteomes" id="UP001429100">
    <property type="component" value="Unassembled WGS sequence"/>
</dbReference>
<evidence type="ECO:0000313" key="2">
    <source>
        <dbReference type="EMBL" id="CUV06349.1"/>
    </source>
</evidence>
<accession>A0A0S4TFS9</accession>
<feature type="chain" id="PRO_5006627652" evidence="1">
    <location>
        <begin position="24"/>
        <end position="174"/>
    </location>
</feature>
<reference evidence="2" key="2">
    <citation type="submission" date="2015-08" db="EMBL/GenBank/DDBJ databases">
        <authorList>
            <person name="Babu N.S."/>
            <person name="Beckwith C.J."/>
            <person name="Beseler K.G."/>
            <person name="Brison A."/>
            <person name="Carone J.V."/>
            <person name="Caskin T.P."/>
            <person name="Diamond M."/>
            <person name="Durham M.E."/>
            <person name="Foxe J.M."/>
            <person name="Go M."/>
            <person name="Henderson B.A."/>
            <person name="Jones I.B."/>
            <person name="McGettigan J.A."/>
            <person name="Micheletti S.J."/>
            <person name="Nasrallah M.E."/>
            <person name="Ortiz D."/>
            <person name="Piller C.R."/>
            <person name="Privatt S.R."/>
            <person name="Schneider S.L."/>
            <person name="Sharp S."/>
            <person name="Smith T.C."/>
            <person name="Stanton J.D."/>
            <person name="Ullery H.E."/>
            <person name="Wilson R.J."/>
            <person name="Serrano M.G."/>
            <person name="Buck G."/>
            <person name="Lee V."/>
            <person name="Wang Y."/>
            <person name="Carvalho R."/>
            <person name="Voegtly L."/>
            <person name="Shi R."/>
            <person name="Duckworth R."/>
            <person name="Johnson A."/>
            <person name="Loviza R."/>
            <person name="Walstead R."/>
            <person name="Shah Z."/>
            <person name="Kiflezghi M."/>
            <person name="Wade K."/>
            <person name="Ball S.L."/>
            <person name="Bradley K.W."/>
            <person name="Asai D.J."/>
            <person name="Bowman C.A."/>
            <person name="Russell D.A."/>
            <person name="Pope W.H."/>
            <person name="Jacobs-Sera D."/>
            <person name="Hendrix R.W."/>
            <person name="Hatfull G.F."/>
        </authorList>
    </citation>
    <scope>NUCLEOTIDE SEQUENCE [LARGE SCALE GENOMIC DNA]</scope>
</reference>
<dbReference type="EMBL" id="LN877951">
    <property type="protein sequence ID" value="CUV06349.1"/>
    <property type="molecule type" value="Genomic_DNA"/>
</dbReference>